<organism evidence="1 2">
    <name type="scientific">Hansschlegelia zhihuaiae</name>
    <dbReference type="NCBI Taxonomy" id="405005"/>
    <lineage>
        <taxon>Bacteria</taxon>
        <taxon>Pseudomonadati</taxon>
        <taxon>Pseudomonadota</taxon>
        <taxon>Alphaproteobacteria</taxon>
        <taxon>Hyphomicrobiales</taxon>
        <taxon>Methylopilaceae</taxon>
        <taxon>Hansschlegelia</taxon>
    </lineage>
</organism>
<gene>
    <name evidence="1" type="ORF">EK403_02400</name>
</gene>
<keyword evidence="2" id="KW-1185">Reference proteome</keyword>
<dbReference type="EMBL" id="RYFI01000002">
    <property type="protein sequence ID" value="RXF74932.1"/>
    <property type="molecule type" value="Genomic_DNA"/>
</dbReference>
<dbReference type="AlphaFoldDB" id="A0A4V1KJP7"/>
<sequence>MNGAVTETSLLSAGRSQMTKSLDAILDKVSRLPAVRQDEIARLLEKLVDFGDGDGSRLSASDWAEVDRRLSADVRYASDEDVAAFFREALS</sequence>
<accession>A0A4V1KJP7</accession>
<evidence type="ECO:0000313" key="2">
    <source>
        <dbReference type="Proteomes" id="UP000289708"/>
    </source>
</evidence>
<dbReference type="Proteomes" id="UP000289708">
    <property type="component" value="Unassembled WGS sequence"/>
</dbReference>
<comment type="caution">
    <text evidence="1">The sequence shown here is derived from an EMBL/GenBank/DDBJ whole genome shotgun (WGS) entry which is preliminary data.</text>
</comment>
<reference evidence="1 2" key="1">
    <citation type="submission" date="2018-12" db="EMBL/GenBank/DDBJ databases">
        <title>bacterium Hansschlegelia zhihuaiae S113.</title>
        <authorList>
            <person name="He J."/>
        </authorList>
    </citation>
    <scope>NUCLEOTIDE SEQUENCE [LARGE SCALE GENOMIC DNA]</scope>
    <source>
        <strain evidence="1 2">S 113</strain>
    </source>
</reference>
<protein>
    <submittedName>
        <fullName evidence="1">Uncharacterized protein</fullName>
    </submittedName>
</protein>
<proteinExistence type="predicted"/>
<evidence type="ECO:0000313" key="1">
    <source>
        <dbReference type="EMBL" id="RXF74932.1"/>
    </source>
</evidence>
<name>A0A4V1KJP7_9HYPH</name>